<dbReference type="AlphaFoldDB" id="A0A9D2AZ15"/>
<gene>
    <name evidence="8" type="primary">rfbD</name>
    <name evidence="8" type="ORF">H9853_05335</name>
</gene>
<comment type="function">
    <text evidence="6">Catalyzes the reduction of dTDP-6-deoxy-L-lyxo-4-hexulose to yield dTDP-L-rhamnose.</text>
</comment>
<comment type="similarity">
    <text evidence="2 6">Belongs to the dTDP-4-dehydrorhamnose reductase family.</text>
</comment>
<dbReference type="PANTHER" id="PTHR10491">
    <property type="entry name" value="DTDP-4-DEHYDRORHAMNOSE REDUCTASE"/>
    <property type="match status" value="1"/>
</dbReference>
<dbReference type="NCBIfam" id="TIGR01214">
    <property type="entry name" value="rmlD"/>
    <property type="match status" value="1"/>
</dbReference>
<dbReference type="Gene3D" id="3.90.25.10">
    <property type="entry name" value="UDP-galactose 4-epimerase, domain 1"/>
    <property type="match status" value="1"/>
</dbReference>
<organism evidence="8 9">
    <name type="scientific">Candidatus Sphingobacterium stercoripullorum</name>
    <dbReference type="NCBI Taxonomy" id="2838759"/>
    <lineage>
        <taxon>Bacteria</taxon>
        <taxon>Pseudomonadati</taxon>
        <taxon>Bacteroidota</taxon>
        <taxon>Sphingobacteriia</taxon>
        <taxon>Sphingobacteriales</taxon>
        <taxon>Sphingobacteriaceae</taxon>
        <taxon>Sphingobacterium</taxon>
    </lineage>
</organism>
<dbReference type="InterPro" id="IPR029903">
    <property type="entry name" value="RmlD-like-bd"/>
</dbReference>
<accession>A0A9D2AZ15</accession>
<dbReference type="GO" id="GO:0005829">
    <property type="term" value="C:cytosol"/>
    <property type="evidence" value="ECO:0007669"/>
    <property type="project" value="TreeGrafter"/>
</dbReference>
<proteinExistence type="inferred from homology"/>
<dbReference type="InterPro" id="IPR036291">
    <property type="entry name" value="NAD(P)-bd_dom_sf"/>
</dbReference>
<evidence type="ECO:0000256" key="6">
    <source>
        <dbReference type="RuleBase" id="RU364082"/>
    </source>
</evidence>
<sequence>MKKILITGKKGQLAQALKAEFDAIKDIEVYFLGKNNLNLENPRSIQGTLAQIAPDYIVHTAAYTAVDLAEDYPKVALTINQYATEEIAKYCKKHNCKLLAISTDYIFDGKNNSPIKEEEPPNPINAYGKSKWLAEQEILSYLENQAIIIRTSWLVSSYGNNFAKTMTNLFNSGKESIRVVADQQGSPTYAPDLAQAIKTIILNRKWIAGIYHYANRGSCTWYELALYIRDFNGFKTTIYPITTQEFNARAQRPQYTVLSTQKIQDTFNIVIPDWKTSLKKMFPLSPIQ</sequence>
<feature type="domain" description="RmlD-like substrate binding" evidence="7">
    <location>
        <begin position="3"/>
        <end position="282"/>
    </location>
</feature>
<protein>
    <recommendedName>
        <fullName evidence="4 6">dTDP-4-dehydrorhamnose reductase</fullName>
        <ecNumber evidence="3 6">1.1.1.133</ecNumber>
    </recommendedName>
</protein>
<evidence type="ECO:0000256" key="5">
    <source>
        <dbReference type="ARBA" id="ARBA00048200"/>
    </source>
</evidence>
<evidence type="ECO:0000256" key="4">
    <source>
        <dbReference type="ARBA" id="ARBA00017099"/>
    </source>
</evidence>
<evidence type="ECO:0000313" key="9">
    <source>
        <dbReference type="Proteomes" id="UP000824156"/>
    </source>
</evidence>
<reference evidence="8" key="1">
    <citation type="journal article" date="2021" name="PeerJ">
        <title>Extensive microbial diversity within the chicken gut microbiome revealed by metagenomics and culture.</title>
        <authorList>
            <person name="Gilroy R."/>
            <person name="Ravi A."/>
            <person name="Getino M."/>
            <person name="Pursley I."/>
            <person name="Horton D.L."/>
            <person name="Alikhan N.F."/>
            <person name="Baker D."/>
            <person name="Gharbi K."/>
            <person name="Hall N."/>
            <person name="Watson M."/>
            <person name="Adriaenssens E.M."/>
            <person name="Foster-Nyarko E."/>
            <person name="Jarju S."/>
            <person name="Secka A."/>
            <person name="Antonio M."/>
            <person name="Oren A."/>
            <person name="Chaudhuri R.R."/>
            <person name="La Ragione R."/>
            <person name="Hildebrand F."/>
            <person name="Pallen M.J."/>
        </authorList>
    </citation>
    <scope>NUCLEOTIDE SEQUENCE</scope>
    <source>
        <strain evidence="8">1719</strain>
    </source>
</reference>
<keyword evidence="6 8" id="KW-0560">Oxidoreductase</keyword>
<dbReference type="EC" id="1.1.1.133" evidence="3 6"/>
<dbReference type="PANTHER" id="PTHR10491:SF4">
    <property type="entry name" value="METHIONINE ADENOSYLTRANSFERASE 2 SUBUNIT BETA"/>
    <property type="match status" value="1"/>
</dbReference>
<evidence type="ECO:0000256" key="2">
    <source>
        <dbReference type="ARBA" id="ARBA00010944"/>
    </source>
</evidence>
<comment type="pathway">
    <text evidence="1 6">Carbohydrate biosynthesis; dTDP-L-rhamnose biosynthesis.</text>
</comment>
<reference evidence="8" key="2">
    <citation type="submission" date="2021-04" db="EMBL/GenBank/DDBJ databases">
        <authorList>
            <person name="Gilroy R."/>
        </authorList>
    </citation>
    <scope>NUCLEOTIDE SEQUENCE</scope>
    <source>
        <strain evidence="8">1719</strain>
    </source>
</reference>
<keyword evidence="6" id="KW-0521">NADP</keyword>
<dbReference type="GO" id="GO:0019305">
    <property type="term" value="P:dTDP-rhamnose biosynthetic process"/>
    <property type="evidence" value="ECO:0007669"/>
    <property type="project" value="TreeGrafter"/>
</dbReference>
<dbReference type="SUPFAM" id="SSF51735">
    <property type="entry name" value="NAD(P)-binding Rossmann-fold domains"/>
    <property type="match status" value="1"/>
</dbReference>
<comment type="caution">
    <text evidence="8">The sequence shown here is derived from an EMBL/GenBank/DDBJ whole genome shotgun (WGS) entry which is preliminary data.</text>
</comment>
<comment type="catalytic activity">
    <reaction evidence="5">
        <text>dTDP-beta-L-rhamnose + NADP(+) = dTDP-4-dehydro-beta-L-rhamnose + NADPH + H(+)</text>
        <dbReference type="Rhea" id="RHEA:21796"/>
        <dbReference type="ChEBI" id="CHEBI:15378"/>
        <dbReference type="ChEBI" id="CHEBI:57510"/>
        <dbReference type="ChEBI" id="CHEBI:57783"/>
        <dbReference type="ChEBI" id="CHEBI:58349"/>
        <dbReference type="ChEBI" id="CHEBI:62830"/>
        <dbReference type="EC" id="1.1.1.133"/>
    </reaction>
</comment>
<evidence type="ECO:0000259" key="7">
    <source>
        <dbReference type="Pfam" id="PF04321"/>
    </source>
</evidence>
<dbReference type="Proteomes" id="UP000824156">
    <property type="component" value="Unassembled WGS sequence"/>
</dbReference>
<evidence type="ECO:0000256" key="1">
    <source>
        <dbReference type="ARBA" id="ARBA00004781"/>
    </source>
</evidence>
<name>A0A9D2AZ15_9SPHI</name>
<dbReference type="GO" id="GO:0008831">
    <property type="term" value="F:dTDP-4-dehydrorhamnose reductase activity"/>
    <property type="evidence" value="ECO:0007669"/>
    <property type="project" value="UniProtKB-EC"/>
</dbReference>
<evidence type="ECO:0000313" key="8">
    <source>
        <dbReference type="EMBL" id="HIX54429.1"/>
    </source>
</evidence>
<evidence type="ECO:0000256" key="3">
    <source>
        <dbReference type="ARBA" id="ARBA00012929"/>
    </source>
</evidence>
<dbReference type="EMBL" id="DXEZ01000148">
    <property type="protein sequence ID" value="HIX54429.1"/>
    <property type="molecule type" value="Genomic_DNA"/>
</dbReference>
<dbReference type="Pfam" id="PF04321">
    <property type="entry name" value="RmlD_sub_bind"/>
    <property type="match status" value="1"/>
</dbReference>
<dbReference type="Gene3D" id="3.40.50.720">
    <property type="entry name" value="NAD(P)-binding Rossmann-like Domain"/>
    <property type="match status" value="1"/>
</dbReference>
<dbReference type="InterPro" id="IPR005913">
    <property type="entry name" value="dTDP_dehydrorham_reduct"/>
</dbReference>
<dbReference type="CDD" id="cd05254">
    <property type="entry name" value="dTDP_HR_like_SDR_e"/>
    <property type="match status" value="1"/>
</dbReference>